<comment type="cofactor">
    <cofactor evidence="1 11">
        <name>pyridoxal 5'-phosphate</name>
        <dbReference type="ChEBI" id="CHEBI:597326"/>
    </cofactor>
</comment>
<evidence type="ECO:0000259" key="13">
    <source>
        <dbReference type="Pfam" id="PF14821"/>
    </source>
</evidence>
<dbReference type="Pfam" id="PF00291">
    <property type="entry name" value="PALP"/>
    <property type="match status" value="1"/>
</dbReference>
<evidence type="ECO:0000256" key="2">
    <source>
        <dbReference type="ARBA" id="ARBA00004979"/>
    </source>
</evidence>
<name>A0A6S6T3M2_9BACT</name>
<dbReference type="NCBIfam" id="TIGR00260">
    <property type="entry name" value="thrC"/>
    <property type="match status" value="1"/>
</dbReference>
<evidence type="ECO:0000256" key="4">
    <source>
        <dbReference type="ARBA" id="ARBA00013028"/>
    </source>
</evidence>
<comment type="pathway">
    <text evidence="2">Amino-acid biosynthesis; L-threonine biosynthesis; L-threonine from L-aspartate: step 5/5.</text>
</comment>
<feature type="modified residue" description="N6-(pyridoxal phosphate)lysine" evidence="11">
    <location>
        <position position="115"/>
    </location>
</feature>
<evidence type="ECO:0000313" key="14">
    <source>
        <dbReference type="EMBL" id="CAA6810080.1"/>
    </source>
</evidence>
<protein>
    <recommendedName>
        <fullName evidence="5 10">Threonine synthase</fullName>
        <ecNumber evidence="4 10">4.2.3.1</ecNumber>
    </recommendedName>
</protein>
<keyword evidence="8 11" id="KW-0663">Pyridoxal phosphate</keyword>
<keyword evidence="14" id="KW-0456">Lyase</keyword>
<evidence type="ECO:0000256" key="8">
    <source>
        <dbReference type="ARBA" id="ARBA00022898"/>
    </source>
</evidence>
<dbReference type="InterPro" id="IPR037158">
    <property type="entry name" value="Thr_synth_N_sf"/>
</dbReference>
<evidence type="ECO:0000256" key="6">
    <source>
        <dbReference type="ARBA" id="ARBA00022605"/>
    </source>
</evidence>
<dbReference type="PROSITE" id="PS00165">
    <property type="entry name" value="DEHYDRATASE_SER_THR"/>
    <property type="match status" value="1"/>
</dbReference>
<comment type="catalytic activity">
    <reaction evidence="9">
        <text>O-phospho-L-homoserine + H2O = L-threonine + phosphate</text>
        <dbReference type="Rhea" id="RHEA:10840"/>
        <dbReference type="ChEBI" id="CHEBI:15377"/>
        <dbReference type="ChEBI" id="CHEBI:43474"/>
        <dbReference type="ChEBI" id="CHEBI:57590"/>
        <dbReference type="ChEBI" id="CHEBI:57926"/>
        <dbReference type="EC" id="4.2.3.1"/>
    </reaction>
</comment>
<reference evidence="14" key="1">
    <citation type="submission" date="2020-01" db="EMBL/GenBank/DDBJ databases">
        <authorList>
            <person name="Meier V. D."/>
            <person name="Meier V D."/>
        </authorList>
    </citation>
    <scope>NUCLEOTIDE SEQUENCE</scope>
    <source>
        <strain evidence="14">HLG_WM_MAG_04</strain>
    </source>
</reference>
<dbReference type="EMBL" id="CACVAX010000027">
    <property type="protein sequence ID" value="CAA6810080.1"/>
    <property type="molecule type" value="Genomic_DNA"/>
</dbReference>
<dbReference type="Gene3D" id="3.90.1380.10">
    <property type="entry name" value="Threonine synthase, N-terminal domain"/>
    <property type="match status" value="1"/>
</dbReference>
<dbReference type="EC" id="4.2.3.1" evidence="4 10"/>
<accession>A0A6S6T3M2</accession>
<feature type="domain" description="Threonine synthase N-terminal" evidence="13">
    <location>
        <begin position="3"/>
        <end position="80"/>
    </location>
</feature>
<feature type="domain" description="Tryptophan synthase beta chain-like PALP" evidence="12">
    <location>
        <begin position="101"/>
        <end position="329"/>
    </location>
</feature>
<evidence type="ECO:0000256" key="7">
    <source>
        <dbReference type="ARBA" id="ARBA00022697"/>
    </source>
</evidence>
<evidence type="ECO:0000256" key="3">
    <source>
        <dbReference type="ARBA" id="ARBA00005517"/>
    </source>
</evidence>
<dbReference type="InterPro" id="IPR000634">
    <property type="entry name" value="Ser/Thr_deHydtase_PyrdxlP-BS"/>
</dbReference>
<evidence type="ECO:0000256" key="1">
    <source>
        <dbReference type="ARBA" id="ARBA00001933"/>
    </source>
</evidence>
<keyword evidence="6" id="KW-0028">Amino-acid biosynthesis</keyword>
<evidence type="ECO:0000259" key="12">
    <source>
        <dbReference type="Pfam" id="PF00291"/>
    </source>
</evidence>
<dbReference type="GO" id="GO:0030170">
    <property type="term" value="F:pyridoxal phosphate binding"/>
    <property type="evidence" value="ECO:0007669"/>
    <property type="project" value="InterPro"/>
</dbReference>
<dbReference type="PANTHER" id="PTHR43515:SF1">
    <property type="entry name" value="THREONINE SYNTHASE-LIKE 1"/>
    <property type="match status" value="1"/>
</dbReference>
<dbReference type="PANTHER" id="PTHR43515">
    <property type="entry name" value="THREONINE SYNTHASE-LIKE 1"/>
    <property type="match status" value="1"/>
</dbReference>
<dbReference type="GO" id="GO:0004795">
    <property type="term" value="F:threonine synthase activity"/>
    <property type="evidence" value="ECO:0007669"/>
    <property type="project" value="UniProtKB-UniRule"/>
</dbReference>
<evidence type="ECO:0000256" key="5">
    <source>
        <dbReference type="ARBA" id="ARBA00018679"/>
    </source>
</evidence>
<dbReference type="GO" id="GO:0009088">
    <property type="term" value="P:threonine biosynthetic process"/>
    <property type="evidence" value="ECO:0007669"/>
    <property type="project" value="UniProtKB-UniRule"/>
</dbReference>
<evidence type="ECO:0000256" key="9">
    <source>
        <dbReference type="ARBA" id="ARBA00049144"/>
    </source>
</evidence>
<dbReference type="UniPathway" id="UPA00050">
    <property type="reaction ID" value="UER00065"/>
</dbReference>
<keyword evidence="7" id="KW-0791">Threonine biosynthesis</keyword>
<dbReference type="InterPro" id="IPR036052">
    <property type="entry name" value="TrpB-like_PALP_sf"/>
</dbReference>
<dbReference type="InterPro" id="IPR029144">
    <property type="entry name" value="Thr_synth_N"/>
</dbReference>
<dbReference type="GO" id="GO:0005737">
    <property type="term" value="C:cytoplasm"/>
    <property type="evidence" value="ECO:0007669"/>
    <property type="project" value="TreeGrafter"/>
</dbReference>
<dbReference type="InterPro" id="IPR004450">
    <property type="entry name" value="Thr_synthase-like"/>
</dbReference>
<evidence type="ECO:0000256" key="11">
    <source>
        <dbReference type="PIRSR" id="PIRSR604450-51"/>
    </source>
</evidence>
<proteinExistence type="inferred from homology"/>
<dbReference type="SUPFAM" id="SSF53686">
    <property type="entry name" value="Tryptophan synthase beta subunit-like PLP-dependent enzymes"/>
    <property type="match status" value="1"/>
</dbReference>
<dbReference type="CDD" id="cd01560">
    <property type="entry name" value="Thr-synth_2"/>
    <property type="match status" value="1"/>
</dbReference>
<gene>
    <name evidence="14" type="ORF">HELGO_WM17147</name>
</gene>
<organism evidence="14">
    <name type="scientific">uncultured Sulfurovum sp</name>
    <dbReference type="NCBI Taxonomy" id="269237"/>
    <lineage>
        <taxon>Bacteria</taxon>
        <taxon>Pseudomonadati</taxon>
        <taxon>Campylobacterota</taxon>
        <taxon>Epsilonproteobacteria</taxon>
        <taxon>Campylobacterales</taxon>
        <taxon>Sulfurovaceae</taxon>
        <taxon>Sulfurovum</taxon>
        <taxon>environmental samples</taxon>
    </lineage>
</organism>
<sequence>MQFIETRGNDGEKAKKINFSEAILSPSASFGGIYVPESLPVFDTEFLATHLDSHYKTLALAVLQGFEIDIDEATLREALKRYDDFDDPSNPVPLSKIEEDCFVAELYHGPTRAFKDMALQPFGYVLAKEAQKRNENYLIMAATSGDTGPATLETFKNQDNIKVACLYPDGGTSDVQRLQMVTEEAANLKVIGVHGNFDDTQNTLKALLASNEFKEELASRNIKLSAANSVNFGRIIFQTIYHIHAYLELVRKNEIKMGEKVYLVVPSGNFGNALGGYYAKEAGLPVEKILISSNVNNILTDWIEKGEYDLTTRELIKTESPAMDILKSSNIERVIFHKFGAVRTKELMDDLNSKNKFSMTQEEIASIQADFSATYSEDDQCEAYIAKYAKGNEFNESGYIMDPHTATCMKSYEKDAVKDLKTIVYSTAEWTKFSPTVARALGQADISEDTAAIAWIKNNTNVTSPEMIDGLFAKAIKHTVIVEKEDIEKEMLTFL</sequence>
<dbReference type="Pfam" id="PF14821">
    <property type="entry name" value="Thr_synth_N"/>
    <property type="match status" value="1"/>
</dbReference>
<evidence type="ECO:0000256" key="10">
    <source>
        <dbReference type="NCBIfam" id="TIGR00260"/>
    </source>
</evidence>
<dbReference type="Gene3D" id="3.40.50.1100">
    <property type="match status" value="2"/>
</dbReference>
<dbReference type="AlphaFoldDB" id="A0A6S6T3M2"/>
<comment type="similarity">
    <text evidence="3">Belongs to the threonine synthase family.</text>
</comment>
<dbReference type="InterPro" id="IPR001926">
    <property type="entry name" value="TrpB-like_PALP"/>
</dbReference>